<name>W0DUJ6_9GAMM</name>
<dbReference type="InterPro" id="IPR052155">
    <property type="entry name" value="Biofilm_reg_signaling"/>
</dbReference>
<dbReference type="InParanoid" id="W0DUJ6"/>
<reference evidence="6 7" key="1">
    <citation type="submission" date="2013-12" db="EMBL/GenBank/DDBJ databases">
        <authorList>
            <consortium name="DOE Joint Genome Institute"/>
            <person name="Kappler U."/>
            <person name="Huntemann M."/>
            <person name="Han J."/>
            <person name="Chen A."/>
            <person name="Kyrpides N."/>
            <person name="Mavromatis K."/>
            <person name="Markowitz V."/>
            <person name="Palaniappan K."/>
            <person name="Ivanova N."/>
            <person name="Schaumberg A."/>
            <person name="Pati A."/>
            <person name="Liolios K."/>
            <person name="Nordberg H.P."/>
            <person name="Cantor M.N."/>
            <person name="Hua S.X."/>
            <person name="Woyke T."/>
        </authorList>
    </citation>
    <scope>NUCLEOTIDE SEQUENCE [LARGE SCALE GENOMIC DNA]</scope>
    <source>
        <strain evidence="7">AL2</strain>
    </source>
</reference>
<dbReference type="PANTHER" id="PTHR44757:SF2">
    <property type="entry name" value="BIOFILM ARCHITECTURE MAINTENANCE PROTEIN MBAA"/>
    <property type="match status" value="1"/>
</dbReference>
<accession>W0DUJ6</accession>
<dbReference type="InterPro" id="IPR000160">
    <property type="entry name" value="GGDEF_dom"/>
</dbReference>
<feature type="domain" description="GGDEF" evidence="5">
    <location>
        <begin position="154"/>
        <end position="292"/>
    </location>
</feature>
<dbReference type="InterPro" id="IPR001633">
    <property type="entry name" value="EAL_dom"/>
</dbReference>
<dbReference type="InterPro" id="IPR043128">
    <property type="entry name" value="Rev_trsase/Diguanyl_cyclase"/>
</dbReference>
<evidence type="ECO:0000259" key="4">
    <source>
        <dbReference type="PROSITE" id="PS50883"/>
    </source>
</evidence>
<dbReference type="InterPro" id="IPR029787">
    <property type="entry name" value="Nucleotide_cyclase"/>
</dbReference>
<dbReference type="PANTHER" id="PTHR44757">
    <property type="entry name" value="DIGUANYLATE CYCLASE DGCP"/>
    <property type="match status" value="1"/>
</dbReference>
<dbReference type="CDD" id="cd01949">
    <property type="entry name" value="GGDEF"/>
    <property type="match status" value="1"/>
</dbReference>
<protein>
    <submittedName>
        <fullName evidence="6">Diguanylate cyclase</fullName>
    </submittedName>
</protein>
<feature type="domain" description="EAL" evidence="4">
    <location>
        <begin position="301"/>
        <end position="550"/>
    </location>
</feature>
<dbReference type="Pfam" id="PF13426">
    <property type="entry name" value="PAS_9"/>
    <property type="match status" value="1"/>
</dbReference>
<comment type="cofactor">
    <cofactor evidence="1">
        <name>Mg(2+)</name>
        <dbReference type="ChEBI" id="CHEBI:18420"/>
    </cofactor>
</comment>
<dbReference type="InterPro" id="IPR035919">
    <property type="entry name" value="EAL_sf"/>
</dbReference>
<evidence type="ECO:0000256" key="1">
    <source>
        <dbReference type="ARBA" id="ARBA00001946"/>
    </source>
</evidence>
<organism evidence="6 7">
    <name type="scientific">Thiomicrospira aerophila AL3</name>
    <dbReference type="NCBI Taxonomy" id="717772"/>
    <lineage>
        <taxon>Bacteria</taxon>
        <taxon>Pseudomonadati</taxon>
        <taxon>Pseudomonadota</taxon>
        <taxon>Gammaproteobacteria</taxon>
        <taxon>Thiotrichales</taxon>
        <taxon>Piscirickettsiaceae</taxon>
        <taxon>Thiomicrospira</taxon>
    </lineage>
</organism>
<dbReference type="FunCoup" id="W0DUJ6">
    <property type="interactions" value="244"/>
</dbReference>
<dbReference type="Gene3D" id="3.30.450.20">
    <property type="entry name" value="PAS domain"/>
    <property type="match status" value="1"/>
</dbReference>
<dbReference type="PROSITE" id="PS50113">
    <property type="entry name" value="PAC"/>
    <property type="match status" value="1"/>
</dbReference>
<dbReference type="InterPro" id="IPR001610">
    <property type="entry name" value="PAC"/>
</dbReference>
<dbReference type="SUPFAM" id="SSF55785">
    <property type="entry name" value="PYP-like sensor domain (PAS domain)"/>
    <property type="match status" value="1"/>
</dbReference>
<evidence type="ECO:0000313" key="6">
    <source>
        <dbReference type="EMBL" id="AHF02117.1"/>
    </source>
</evidence>
<dbReference type="InterPro" id="IPR035965">
    <property type="entry name" value="PAS-like_dom_sf"/>
</dbReference>
<dbReference type="NCBIfam" id="TIGR00229">
    <property type="entry name" value="sensory_box"/>
    <property type="match status" value="1"/>
</dbReference>
<evidence type="ECO:0000259" key="3">
    <source>
        <dbReference type="PROSITE" id="PS50113"/>
    </source>
</evidence>
<dbReference type="GO" id="GO:0003824">
    <property type="term" value="F:catalytic activity"/>
    <property type="evidence" value="ECO:0007669"/>
    <property type="project" value="UniProtKB-ARBA"/>
</dbReference>
<dbReference type="SMART" id="SM00086">
    <property type="entry name" value="PAC"/>
    <property type="match status" value="1"/>
</dbReference>
<dbReference type="Proteomes" id="UP000005380">
    <property type="component" value="Chromosome"/>
</dbReference>
<dbReference type="NCBIfam" id="TIGR00254">
    <property type="entry name" value="GGDEF"/>
    <property type="match status" value="1"/>
</dbReference>
<dbReference type="EMBL" id="CP007030">
    <property type="protein sequence ID" value="AHF02117.1"/>
    <property type="molecule type" value="Genomic_DNA"/>
</dbReference>
<dbReference type="CDD" id="cd01948">
    <property type="entry name" value="EAL"/>
    <property type="match status" value="1"/>
</dbReference>
<dbReference type="SMART" id="SM00267">
    <property type="entry name" value="GGDEF"/>
    <property type="match status" value="1"/>
</dbReference>
<evidence type="ECO:0000259" key="5">
    <source>
        <dbReference type="PROSITE" id="PS50887"/>
    </source>
</evidence>
<dbReference type="CDD" id="cd00130">
    <property type="entry name" value="PAS"/>
    <property type="match status" value="1"/>
</dbReference>
<dbReference type="PROSITE" id="PS50112">
    <property type="entry name" value="PAS"/>
    <property type="match status" value="1"/>
</dbReference>
<dbReference type="FunFam" id="3.30.70.270:FF:000001">
    <property type="entry name" value="Diguanylate cyclase domain protein"/>
    <property type="match status" value="1"/>
</dbReference>
<proteinExistence type="predicted"/>
<dbReference type="AlphaFoldDB" id="W0DUJ6"/>
<dbReference type="InterPro" id="IPR000014">
    <property type="entry name" value="PAS"/>
</dbReference>
<keyword evidence="7" id="KW-1185">Reference proteome</keyword>
<dbReference type="SUPFAM" id="SSF55073">
    <property type="entry name" value="Nucleotide cyclase"/>
    <property type="match status" value="1"/>
</dbReference>
<dbReference type="eggNOG" id="COG5001">
    <property type="taxonomic scope" value="Bacteria"/>
</dbReference>
<dbReference type="PROSITE" id="PS50883">
    <property type="entry name" value="EAL"/>
    <property type="match status" value="1"/>
</dbReference>
<dbReference type="PROSITE" id="PS50887">
    <property type="entry name" value="GGDEF"/>
    <property type="match status" value="1"/>
</dbReference>
<dbReference type="STRING" id="717772.THIAE_10415"/>
<feature type="domain" description="PAC" evidence="3">
    <location>
        <begin position="70"/>
        <end position="122"/>
    </location>
</feature>
<dbReference type="SMART" id="SM00052">
    <property type="entry name" value="EAL"/>
    <property type="match status" value="1"/>
</dbReference>
<dbReference type="InterPro" id="IPR000700">
    <property type="entry name" value="PAS-assoc_C"/>
</dbReference>
<dbReference type="Pfam" id="PF00990">
    <property type="entry name" value="GGDEF"/>
    <property type="match status" value="1"/>
</dbReference>
<dbReference type="Gene3D" id="3.20.20.450">
    <property type="entry name" value="EAL domain"/>
    <property type="match status" value="1"/>
</dbReference>
<evidence type="ECO:0000313" key="7">
    <source>
        <dbReference type="Proteomes" id="UP000005380"/>
    </source>
</evidence>
<dbReference type="HOGENOM" id="CLU_000445_70_20_6"/>
<sequence length="550" mass="62832">MAAVAFKTQEAILITDSNEKIISVNPAFTRITGYKAEEVLGLTPRVLSSGRHSAEFYEKMWLAIKDDGGWQGEIWNKRKNGEVFPELQTITAIKNNNSEVTHYLSTFSDITNRKKDEEQIHSLAFFDPLTGLANRRLLEDHIKQAMASSRRNKSHMALMFIDLDNFKTINDTLGHKYGDEILKQVASRLVNCVRDGDTVARPGGDEFIILLEGLATELDLASQQAKTVAEKLVDLSHQPYMLIDKSYVMTASIGISLFNGNEQNYDELLKRSDLAMYKAKEEGRNRFMFFDHSIQESINKRLQIETDLRLAIVRDEFELHYQPKYNTDYKLVGYEGLIRWPHPAKGLISPAEFIPVCEETNLILPIGYWVIDVACQRLLMWQQDSTKQHLTIAINISNIQFKQKDFVEQFKIRTRGYESIIHKLEFELTESLLMKDIQDSIEKMQQLNKLGIRFALDDFGTGYSSLSYLKNLPLSALKIDQSFVRDMLIDSNDAAIVKTVIALAKTLNLQVIAEGVENNKQATMLKHLGCDLFQGYYFGRPSLIDDTKDE</sequence>
<gene>
    <name evidence="6" type="ORF">THIAE_10415</name>
</gene>
<dbReference type="SUPFAM" id="SSF141868">
    <property type="entry name" value="EAL domain-like"/>
    <property type="match status" value="1"/>
</dbReference>
<evidence type="ECO:0000259" key="2">
    <source>
        <dbReference type="PROSITE" id="PS50112"/>
    </source>
</evidence>
<dbReference type="Gene3D" id="3.30.70.270">
    <property type="match status" value="1"/>
</dbReference>
<feature type="domain" description="PAS" evidence="2">
    <location>
        <begin position="1"/>
        <end position="41"/>
    </location>
</feature>
<dbReference type="Pfam" id="PF00563">
    <property type="entry name" value="EAL"/>
    <property type="match status" value="1"/>
</dbReference>
<dbReference type="KEGG" id="tao:THIAE_10415"/>